<accession>A0ABS9IY28</accession>
<dbReference type="RefSeq" id="WP_236999680.1">
    <property type="nucleotide sequence ID" value="NZ_JAKKOR010000014.1"/>
</dbReference>
<evidence type="ECO:0000313" key="1">
    <source>
        <dbReference type="EMBL" id="MCF8590483.1"/>
    </source>
</evidence>
<keyword evidence="2" id="KW-1185">Reference proteome</keyword>
<dbReference type="Gene3D" id="3.40.960.10">
    <property type="entry name" value="VSR Endonuclease"/>
    <property type="match status" value="1"/>
</dbReference>
<sequence>MDTGVYRWGQLTERAPRIELRHAIADGTLVRLRRGWYALASARNETVHAVRAGGVLSCASALRMHGVWVPPADKLHIRGNDGASREHPDWCRQSGRQPPELSAVDDLLTALRHASRCLSPEDFVVVCDSVINLGLMTGSDLAAEFAGGPRRLRRVLNRVDGRAESGIETMVRLRLQAEHIRARPQAVIPLVGRVDFLIGTSLIIEVDGAAFHLSTDAYENDRLRDLQAHALGYHPVRLTYTQVVYQWSSVGPLIVELVRRGEHMRRVDVPPLGTTLT</sequence>
<dbReference type="EMBL" id="JAKKOR010000014">
    <property type="protein sequence ID" value="MCF8590483.1"/>
    <property type="molecule type" value="Genomic_DNA"/>
</dbReference>
<protein>
    <submittedName>
        <fullName evidence="1">Endonuclease domain-containing protein</fullName>
    </submittedName>
</protein>
<gene>
    <name evidence="1" type="ORF">L5G33_18665</name>
</gene>
<keyword evidence="1" id="KW-0540">Nuclease</keyword>
<reference evidence="1 2" key="1">
    <citation type="submission" date="2022-01" db="EMBL/GenBank/DDBJ databases">
        <authorList>
            <person name="Huang Y."/>
        </authorList>
    </citation>
    <scope>NUCLEOTIDE SEQUENCE [LARGE SCALE GENOMIC DNA]</scope>
    <source>
        <strain evidence="1 2">HY366</strain>
    </source>
</reference>
<evidence type="ECO:0000313" key="2">
    <source>
        <dbReference type="Proteomes" id="UP001200110"/>
    </source>
</evidence>
<name>A0ABS9IY28_9ACTN</name>
<organism evidence="1 2">
    <name type="scientific">Gordonia liuliyuniae</name>
    <dbReference type="NCBI Taxonomy" id="2911517"/>
    <lineage>
        <taxon>Bacteria</taxon>
        <taxon>Bacillati</taxon>
        <taxon>Actinomycetota</taxon>
        <taxon>Actinomycetes</taxon>
        <taxon>Mycobacteriales</taxon>
        <taxon>Gordoniaceae</taxon>
        <taxon>Gordonia</taxon>
    </lineage>
</organism>
<proteinExistence type="predicted"/>
<dbReference type="Proteomes" id="UP001200110">
    <property type="component" value="Unassembled WGS sequence"/>
</dbReference>
<comment type="caution">
    <text evidence="1">The sequence shown here is derived from an EMBL/GenBank/DDBJ whole genome shotgun (WGS) entry which is preliminary data.</text>
</comment>
<keyword evidence="1" id="KW-0255">Endonuclease</keyword>
<keyword evidence="1" id="KW-0378">Hydrolase</keyword>
<dbReference type="GO" id="GO:0004519">
    <property type="term" value="F:endonuclease activity"/>
    <property type="evidence" value="ECO:0007669"/>
    <property type="project" value="UniProtKB-KW"/>
</dbReference>